<dbReference type="Pfam" id="PF09611">
    <property type="entry name" value="Cas_Csy1"/>
    <property type="match status" value="1"/>
</dbReference>
<reference evidence="1 2" key="1">
    <citation type="submission" date="2017-02" db="EMBL/GenBank/DDBJ databases">
        <title>Chromobacterium haemolyticum H5244.</title>
        <authorList>
            <person name="Gulvik C.A."/>
        </authorList>
    </citation>
    <scope>NUCLEOTIDE SEQUENCE [LARGE SCALE GENOMIC DNA]</scope>
    <source>
        <strain evidence="1 2">H5244</strain>
    </source>
</reference>
<accession>A0A1W0D6Y0</accession>
<name>A0A1W0D6Y0_9NEIS</name>
<proteinExistence type="predicted"/>
<dbReference type="EMBL" id="MUKV01000004">
    <property type="protein sequence ID" value="OQS42693.1"/>
    <property type="molecule type" value="Genomic_DNA"/>
</dbReference>
<evidence type="ECO:0000313" key="2">
    <source>
        <dbReference type="Proteomes" id="UP000192721"/>
    </source>
</evidence>
<sequence length="447" mass="50323">MPPTLTPRATALRALMADFIRQRRDDKLDKLAPDDDAKREALLAQHQPAAWLADAARRAGQLQAATHTLKAIHPDARGSNLYAPPSTLPPRREVGSHCLGADFADDVVGNAAALDVYKFLKQQHDGQSLLALALAQDADLAAALSDNPEQAQAWIAAFAALTDAGAAAASHSRAKQVYWLVGYEPAKDEHYHLLAPLYPSALAQRLYQTIQEHRFGEAAKAARQARREQRDHPHGYCDYPQLAVQKLGGTKPQNISQLNSERKGNNYLLASLPPQWRSLGLKPPLNSEDALLRFGRRNDVRRLVRQLRVFLESQPRKIMDTRDRRDELSDALLEELLLFGKEMHEGLPPGWSADTRCRLPEYQQLWLDPWRADADADFAARWHGEDWPLEVAKRFGRWLNQQFDASPLEMGDAEFRHWARELAGDLGWQAQHDQTRRQLAAMAKEQA</sequence>
<protein>
    <submittedName>
        <fullName evidence="1">Type I-F CRISPR-associated protein Csy1</fullName>
    </submittedName>
</protein>
<gene>
    <name evidence="1" type="ORF">B0T45_04790</name>
</gene>
<dbReference type="NCBIfam" id="TIGR02564">
    <property type="entry name" value="cas_Csy1"/>
    <property type="match status" value="1"/>
</dbReference>
<organism evidence="1 2">
    <name type="scientific">Chromobacterium haemolyticum</name>
    <dbReference type="NCBI Taxonomy" id="394935"/>
    <lineage>
        <taxon>Bacteria</taxon>
        <taxon>Pseudomonadati</taxon>
        <taxon>Pseudomonadota</taxon>
        <taxon>Betaproteobacteria</taxon>
        <taxon>Neisseriales</taxon>
        <taxon>Chromobacteriaceae</taxon>
        <taxon>Chromobacterium</taxon>
    </lineage>
</organism>
<dbReference type="InterPro" id="IPR013397">
    <property type="entry name" value="CRISPR-assoc_prot_Csy1"/>
</dbReference>
<evidence type="ECO:0000313" key="1">
    <source>
        <dbReference type="EMBL" id="OQS42693.1"/>
    </source>
</evidence>
<comment type="caution">
    <text evidence="1">The sequence shown here is derived from an EMBL/GenBank/DDBJ whole genome shotgun (WGS) entry which is preliminary data.</text>
</comment>
<dbReference type="Proteomes" id="UP000192721">
    <property type="component" value="Unassembled WGS sequence"/>
</dbReference>
<dbReference type="AlphaFoldDB" id="A0A1W0D6Y0"/>
<dbReference type="RefSeq" id="WP_081554780.1">
    <property type="nucleotide sequence ID" value="NZ_MUKV01000004.1"/>
</dbReference>